<dbReference type="Gene3D" id="3.10.450.30">
    <property type="entry name" value="Microbial ribonucleases"/>
    <property type="match status" value="1"/>
</dbReference>
<reference evidence="4" key="2">
    <citation type="journal article" date="2023" name="IMA Fungus">
        <title>Comparative genomic study of the Penicillium genus elucidates a diverse pangenome and 15 lateral gene transfer events.</title>
        <authorList>
            <person name="Petersen C."/>
            <person name="Sorensen T."/>
            <person name="Nielsen M.R."/>
            <person name="Sondergaard T.E."/>
            <person name="Sorensen J.L."/>
            <person name="Fitzpatrick D.A."/>
            <person name="Frisvad J.C."/>
            <person name="Nielsen K.L."/>
        </authorList>
    </citation>
    <scope>NUCLEOTIDE SEQUENCE</scope>
    <source>
        <strain evidence="4">IBT 17660</strain>
    </source>
</reference>
<keyword evidence="1" id="KW-0540">Nuclease</keyword>
<dbReference type="Proteomes" id="UP001147760">
    <property type="component" value="Unassembled WGS sequence"/>
</dbReference>
<dbReference type="InterPro" id="IPR016191">
    <property type="entry name" value="Ribonuclease/ribotoxin"/>
</dbReference>
<dbReference type="AlphaFoldDB" id="A0A9X0BQH8"/>
<dbReference type="GO" id="GO:0016787">
    <property type="term" value="F:hydrolase activity"/>
    <property type="evidence" value="ECO:0007669"/>
    <property type="project" value="UniProtKB-KW"/>
</dbReference>
<evidence type="ECO:0000313" key="5">
    <source>
        <dbReference type="Proteomes" id="UP001147760"/>
    </source>
</evidence>
<dbReference type="EMBL" id="JAPWDO010000003">
    <property type="protein sequence ID" value="KAJ5479044.1"/>
    <property type="molecule type" value="Genomic_DNA"/>
</dbReference>
<dbReference type="GO" id="GO:0004521">
    <property type="term" value="F:RNA endonuclease activity"/>
    <property type="evidence" value="ECO:0007669"/>
    <property type="project" value="InterPro"/>
</dbReference>
<dbReference type="Pfam" id="PF00545">
    <property type="entry name" value="Ribonuclease"/>
    <property type="match status" value="1"/>
</dbReference>
<name>A0A9X0BQH8_9EURO</name>
<evidence type="ECO:0000313" key="4">
    <source>
        <dbReference type="EMBL" id="KAJ5479044.1"/>
    </source>
</evidence>
<feature type="region of interest" description="Disordered" evidence="3">
    <location>
        <begin position="106"/>
        <end position="156"/>
    </location>
</feature>
<organism evidence="4 5">
    <name type="scientific">Penicillium desertorum</name>
    <dbReference type="NCBI Taxonomy" id="1303715"/>
    <lineage>
        <taxon>Eukaryota</taxon>
        <taxon>Fungi</taxon>
        <taxon>Dikarya</taxon>
        <taxon>Ascomycota</taxon>
        <taxon>Pezizomycotina</taxon>
        <taxon>Eurotiomycetes</taxon>
        <taxon>Eurotiomycetidae</taxon>
        <taxon>Eurotiales</taxon>
        <taxon>Aspergillaceae</taxon>
        <taxon>Penicillium</taxon>
    </lineage>
</organism>
<evidence type="ECO:0000256" key="2">
    <source>
        <dbReference type="ARBA" id="ARBA00022801"/>
    </source>
</evidence>
<feature type="region of interest" description="Disordered" evidence="3">
    <location>
        <begin position="39"/>
        <end position="86"/>
    </location>
</feature>
<gene>
    <name evidence="4" type="ORF">N7530_004553</name>
</gene>
<dbReference type="GO" id="GO:0003723">
    <property type="term" value="F:RNA binding"/>
    <property type="evidence" value="ECO:0007669"/>
    <property type="project" value="InterPro"/>
</dbReference>
<keyword evidence="5" id="KW-1185">Reference proteome</keyword>
<dbReference type="OrthoDB" id="4998592at2759"/>
<dbReference type="SUPFAM" id="SSF53933">
    <property type="entry name" value="Microbial ribonucleases"/>
    <property type="match status" value="1"/>
</dbReference>
<accession>A0A9X0BQH8</accession>
<evidence type="ECO:0000256" key="3">
    <source>
        <dbReference type="SAM" id="MobiDB-lite"/>
    </source>
</evidence>
<dbReference type="InterPro" id="IPR000026">
    <property type="entry name" value="N1-like"/>
</dbReference>
<protein>
    <submittedName>
        <fullName evidence="4">Guanine-specific ribonuclease N1/T1</fullName>
    </submittedName>
</protein>
<evidence type="ECO:0000256" key="1">
    <source>
        <dbReference type="ARBA" id="ARBA00022722"/>
    </source>
</evidence>
<reference evidence="4" key="1">
    <citation type="submission" date="2022-12" db="EMBL/GenBank/DDBJ databases">
        <authorList>
            <person name="Petersen C."/>
        </authorList>
    </citation>
    <scope>NUCLEOTIDE SEQUENCE</scope>
    <source>
        <strain evidence="4">IBT 17660</strain>
    </source>
</reference>
<comment type="caution">
    <text evidence="4">The sequence shown here is derived from an EMBL/GenBank/DDBJ whole genome shotgun (WGS) entry which is preliminary data.</text>
</comment>
<keyword evidence="2" id="KW-0378">Hydrolase</keyword>
<feature type="region of interest" description="Disordered" evidence="3">
    <location>
        <begin position="1"/>
        <end position="23"/>
    </location>
</feature>
<sequence>MAKLGTNNEAMKARTAAKKATQAAVGQVSTLVHRQYSFDQGTEQVFPSHCPKPTKGPGPNQTGRSGYPHKYGNGDTGPDGRPLFRIRTNSSTTSFREYPVMANETTYPFDTKPKARPGPFRAITNQNKSFKGVISHDGKDGNPNAGRFHRATEHRT</sequence>
<proteinExistence type="predicted"/>